<gene>
    <name evidence="3" type="ORF">AALO_G00220690</name>
</gene>
<keyword evidence="1" id="KW-0677">Repeat</keyword>
<feature type="region of interest" description="Disordered" evidence="2">
    <location>
        <begin position="159"/>
        <end position="192"/>
    </location>
</feature>
<dbReference type="GO" id="GO:0002934">
    <property type="term" value="P:desmosome organization"/>
    <property type="evidence" value="ECO:0007669"/>
    <property type="project" value="TreeGrafter"/>
</dbReference>
<dbReference type="GO" id="GO:0014704">
    <property type="term" value="C:intercalated disc"/>
    <property type="evidence" value="ECO:0007669"/>
    <property type="project" value="TreeGrafter"/>
</dbReference>
<evidence type="ECO:0000313" key="4">
    <source>
        <dbReference type="Proteomes" id="UP000823561"/>
    </source>
</evidence>
<dbReference type="InterPro" id="IPR028435">
    <property type="entry name" value="Plakophilin/d_Catenin"/>
</dbReference>
<dbReference type="GO" id="GO:0098609">
    <property type="term" value="P:cell-cell adhesion"/>
    <property type="evidence" value="ECO:0007669"/>
    <property type="project" value="InterPro"/>
</dbReference>
<dbReference type="GO" id="GO:0005737">
    <property type="term" value="C:cytoplasm"/>
    <property type="evidence" value="ECO:0007669"/>
    <property type="project" value="TreeGrafter"/>
</dbReference>
<organism evidence="3 4">
    <name type="scientific">Alosa alosa</name>
    <name type="common">allis shad</name>
    <dbReference type="NCBI Taxonomy" id="278164"/>
    <lineage>
        <taxon>Eukaryota</taxon>
        <taxon>Metazoa</taxon>
        <taxon>Chordata</taxon>
        <taxon>Craniata</taxon>
        <taxon>Vertebrata</taxon>
        <taxon>Euteleostomi</taxon>
        <taxon>Actinopterygii</taxon>
        <taxon>Neopterygii</taxon>
        <taxon>Teleostei</taxon>
        <taxon>Clupei</taxon>
        <taxon>Clupeiformes</taxon>
        <taxon>Clupeoidei</taxon>
        <taxon>Clupeidae</taxon>
        <taxon>Alosa</taxon>
    </lineage>
</organism>
<protein>
    <submittedName>
        <fullName evidence="3">Uncharacterized protein</fullName>
    </submittedName>
</protein>
<reference evidence="3 4" key="1">
    <citation type="submission" date="2020-10" db="EMBL/GenBank/DDBJ databases">
        <title>Chromosome-scale genome assembly of the Allis shad, Alosa alosa.</title>
        <authorList>
            <person name="Margot Z."/>
            <person name="Christophe K."/>
            <person name="Cabau C."/>
            <person name="Louis A."/>
            <person name="Berthelot C."/>
            <person name="Parey E."/>
            <person name="Roest Crollius H."/>
            <person name="Montfort J."/>
            <person name="Robinson-Rechavi M."/>
            <person name="Bucao C."/>
            <person name="Bouchez O."/>
            <person name="Gislard M."/>
            <person name="Lluch J."/>
            <person name="Milhes M."/>
            <person name="Lampietro C."/>
            <person name="Lopez Roques C."/>
            <person name="Donnadieu C."/>
            <person name="Braasch I."/>
            <person name="Desvignes T."/>
            <person name="Postlethwait J."/>
            <person name="Bobe J."/>
            <person name="Guiguen Y."/>
        </authorList>
    </citation>
    <scope>NUCLEOTIDE SEQUENCE [LARGE SCALE GENOMIC DNA]</scope>
    <source>
        <strain evidence="3">M-15738</strain>
        <tissue evidence="3">Blood</tissue>
    </source>
</reference>
<dbReference type="GO" id="GO:0005912">
    <property type="term" value="C:adherens junction"/>
    <property type="evidence" value="ECO:0007669"/>
    <property type="project" value="TreeGrafter"/>
</dbReference>
<dbReference type="EMBL" id="JADWDJ010000017">
    <property type="protein sequence ID" value="KAG5267346.1"/>
    <property type="molecule type" value="Genomic_DNA"/>
</dbReference>
<name>A0AAV6G073_9TELE</name>
<evidence type="ECO:0000256" key="1">
    <source>
        <dbReference type="ARBA" id="ARBA00022737"/>
    </source>
</evidence>
<dbReference type="GO" id="GO:0045110">
    <property type="term" value="P:intermediate filament bundle assembly"/>
    <property type="evidence" value="ECO:0007669"/>
    <property type="project" value="TreeGrafter"/>
</dbReference>
<proteinExistence type="predicted"/>
<feature type="region of interest" description="Disordered" evidence="2">
    <location>
        <begin position="116"/>
        <end position="137"/>
    </location>
</feature>
<dbReference type="GO" id="GO:0072659">
    <property type="term" value="P:protein localization to plasma membrane"/>
    <property type="evidence" value="ECO:0007669"/>
    <property type="project" value="TreeGrafter"/>
</dbReference>
<feature type="compositionally biased region" description="Gly residues" evidence="2">
    <location>
        <begin position="168"/>
        <end position="188"/>
    </location>
</feature>
<keyword evidence="4" id="KW-1185">Reference proteome</keyword>
<dbReference type="GO" id="GO:0007507">
    <property type="term" value="P:heart development"/>
    <property type="evidence" value="ECO:0007669"/>
    <property type="project" value="TreeGrafter"/>
</dbReference>
<evidence type="ECO:0000256" key="2">
    <source>
        <dbReference type="SAM" id="MobiDB-lite"/>
    </source>
</evidence>
<comment type="caution">
    <text evidence="3">The sequence shown here is derived from an EMBL/GenBank/DDBJ whole genome shotgun (WGS) entry which is preliminary data.</text>
</comment>
<evidence type="ECO:0000313" key="3">
    <source>
        <dbReference type="EMBL" id="KAG5267346.1"/>
    </source>
</evidence>
<accession>A0AAV6G073</accession>
<dbReference type="GO" id="GO:0005886">
    <property type="term" value="C:plasma membrane"/>
    <property type="evidence" value="ECO:0007669"/>
    <property type="project" value="TreeGrafter"/>
</dbReference>
<dbReference type="PANTHER" id="PTHR10372:SF25">
    <property type="entry name" value="PLAKOPHILIN-2"/>
    <property type="match status" value="1"/>
</dbReference>
<dbReference type="PANTHER" id="PTHR10372">
    <property type="entry name" value="PLAKOPHILLIN-RELATED"/>
    <property type="match status" value="1"/>
</dbReference>
<dbReference type="Proteomes" id="UP000823561">
    <property type="component" value="Chromosome 17"/>
</dbReference>
<sequence length="334" mass="36519">MTNGHSFHLNRNPSHGRLITYDGGNTFSWKVGVKSPMQRVDVTPDASPVLLRAHLGQRAQRHSQDTSWVNGSFTMPAARPSVMEQSPRTLAPPSHRYAHSEVVRGTRLYSTIHGAVNRPANQPLSQPRPRPRPAVPREDFLVHSTPYRSTEAQRVAMGSYGTHRQTGGQLGWQTGGPSEGQSGVGGQDTGSLAWLNQVTVRRDSHRTDGERRESCPGSVVSMELDTSVKKAVVGQQAQQTAVTERKAEGQGTVMTVEKAISLLAQDDVDVQVSAACFLQHHCFNSAEAKKKVSLTCMASRSCLPFCKVTVRSWSTLLPGLCGTSSTRATRTRWR</sequence>
<dbReference type="AlphaFoldDB" id="A0AAV6G073"/>
<dbReference type="GO" id="GO:0005634">
    <property type="term" value="C:nucleus"/>
    <property type="evidence" value="ECO:0007669"/>
    <property type="project" value="TreeGrafter"/>
</dbReference>